<protein>
    <recommendedName>
        <fullName evidence="4">ABC transporter permease</fullName>
    </recommendedName>
</protein>
<dbReference type="GO" id="GO:0005548">
    <property type="term" value="F:phospholipid transporter activity"/>
    <property type="evidence" value="ECO:0007669"/>
    <property type="project" value="TreeGrafter"/>
</dbReference>
<dbReference type="PATRIC" id="fig|869212.3.peg.3307"/>
<gene>
    <name evidence="2" type="ordered locus">Turpa_3270</name>
</gene>
<dbReference type="GO" id="GO:0043190">
    <property type="term" value="C:ATP-binding cassette (ABC) transporter complex"/>
    <property type="evidence" value="ECO:0007669"/>
    <property type="project" value="InterPro"/>
</dbReference>
<sequence>MQPLNIITGTLVEAGSVAIFVVRSFRGIFQRPFRPQKISFEIYTIGWQSVAIVLFTGCFTGMVLGLQGYHTLKRFGADGFLGSLIAKSLLAELAPVLTALLIVGRAGSALCAEIGVMRLSEQIEALECLAIDVYNYLISPKIVAALVAMPLLVFIFAASGIIGGYVSGCLILGVSPGDYYQSMRDVVDYATVRMAFVKSVVFALYVVAVCAFRGLYVHEYAGRGALALSRTTTFAVVISSVGVLLIDYLLTAVLI</sequence>
<dbReference type="EMBL" id="CP002959">
    <property type="protein sequence ID" value="AFM13909.1"/>
    <property type="molecule type" value="Genomic_DNA"/>
</dbReference>
<evidence type="ECO:0000313" key="3">
    <source>
        <dbReference type="Proteomes" id="UP000006048"/>
    </source>
</evidence>
<dbReference type="InterPro" id="IPR030802">
    <property type="entry name" value="Permease_MalE"/>
</dbReference>
<dbReference type="HOGENOM" id="CLU_045686_1_1_12"/>
<keyword evidence="1" id="KW-0472">Membrane</keyword>
<reference evidence="2 3" key="1">
    <citation type="submission" date="2012-06" db="EMBL/GenBank/DDBJ databases">
        <title>The complete chromosome of genome of Turneriella parva DSM 21527.</title>
        <authorList>
            <consortium name="US DOE Joint Genome Institute (JGI-PGF)"/>
            <person name="Lucas S."/>
            <person name="Han J."/>
            <person name="Lapidus A."/>
            <person name="Bruce D."/>
            <person name="Goodwin L."/>
            <person name="Pitluck S."/>
            <person name="Peters L."/>
            <person name="Kyrpides N."/>
            <person name="Mavromatis K."/>
            <person name="Ivanova N."/>
            <person name="Mikhailova N."/>
            <person name="Chertkov O."/>
            <person name="Detter J.C."/>
            <person name="Tapia R."/>
            <person name="Han C."/>
            <person name="Land M."/>
            <person name="Hauser L."/>
            <person name="Markowitz V."/>
            <person name="Cheng J.-F."/>
            <person name="Hugenholtz P."/>
            <person name="Woyke T."/>
            <person name="Wu D."/>
            <person name="Gronow S."/>
            <person name="Wellnitz S."/>
            <person name="Brambilla E."/>
            <person name="Klenk H.-P."/>
            <person name="Eisen J.A."/>
        </authorList>
    </citation>
    <scope>NUCLEOTIDE SEQUENCE [LARGE SCALE GENOMIC DNA]</scope>
    <source>
        <strain evidence="3">ATCC BAA-1111 / DSM 21527 / NCTC 11395 / H</strain>
    </source>
</reference>
<feature type="transmembrane region" description="Helical" evidence="1">
    <location>
        <begin position="45"/>
        <end position="69"/>
    </location>
</feature>
<feature type="transmembrane region" description="Helical" evidence="1">
    <location>
        <begin position="142"/>
        <end position="175"/>
    </location>
</feature>
<dbReference type="Pfam" id="PF02405">
    <property type="entry name" value="MlaE"/>
    <property type="match status" value="1"/>
</dbReference>
<dbReference type="PANTHER" id="PTHR30188:SF4">
    <property type="entry name" value="PROTEIN TRIGALACTOSYLDIACYLGLYCEROL 1, CHLOROPLASTIC"/>
    <property type="match status" value="1"/>
</dbReference>
<accession>I4B9F2</accession>
<evidence type="ECO:0000313" key="2">
    <source>
        <dbReference type="EMBL" id="AFM13909.1"/>
    </source>
</evidence>
<evidence type="ECO:0000256" key="1">
    <source>
        <dbReference type="SAM" id="Phobius"/>
    </source>
</evidence>
<dbReference type="AlphaFoldDB" id="I4B9F2"/>
<feature type="transmembrane region" description="Helical" evidence="1">
    <location>
        <begin position="228"/>
        <end position="250"/>
    </location>
</feature>
<evidence type="ECO:0008006" key="4">
    <source>
        <dbReference type="Google" id="ProtNLM"/>
    </source>
</evidence>
<dbReference type="KEGG" id="tpx:Turpa_3270"/>
<proteinExistence type="predicted"/>
<feature type="transmembrane region" description="Helical" evidence="1">
    <location>
        <begin position="6"/>
        <end position="25"/>
    </location>
</feature>
<dbReference type="PANTHER" id="PTHR30188">
    <property type="entry name" value="ABC TRANSPORTER PERMEASE PROTEIN-RELATED"/>
    <property type="match status" value="1"/>
</dbReference>
<keyword evidence="1" id="KW-0812">Transmembrane</keyword>
<keyword evidence="3" id="KW-1185">Reference proteome</keyword>
<dbReference type="STRING" id="869212.Turpa_3270"/>
<feature type="transmembrane region" description="Helical" evidence="1">
    <location>
        <begin position="89"/>
        <end position="112"/>
    </location>
</feature>
<name>I4B9F2_TURPD</name>
<organism evidence="2 3">
    <name type="scientific">Turneriella parva (strain ATCC BAA-1111 / DSM 21527 / NCTC 11395 / H)</name>
    <name type="common">Leptospira parva</name>
    <dbReference type="NCBI Taxonomy" id="869212"/>
    <lineage>
        <taxon>Bacteria</taxon>
        <taxon>Pseudomonadati</taxon>
        <taxon>Spirochaetota</taxon>
        <taxon>Spirochaetia</taxon>
        <taxon>Leptospirales</taxon>
        <taxon>Leptospiraceae</taxon>
        <taxon>Turneriella</taxon>
    </lineage>
</organism>
<feature type="transmembrane region" description="Helical" evidence="1">
    <location>
        <begin position="195"/>
        <end position="216"/>
    </location>
</feature>
<dbReference type="RefSeq" id="WP_014804409.1">
    <property type="nucleotide sequence ID" value="NC_018020.1"/>
</dbReference>
<keyword evidence="1" id="KW-1133">Transmembrane helix</keyword>
<dbReference type="Proteomes" id="UP000006048">
    <property type="component" value="Chromosome"/>
</dbReference>